<name>A0A1F6TLV8_9BACT</name>
<evidence type="ECO:0000313" key="1">
    <source>
        <dbReference type="EMBL" id="OGI46120.1"/>
    </source>
</evidence>
<comment type="caution">
    <text evidence="1">The sequence shown here is derived from an EMBL/GenBank/DDBJ whole genome shotgun (WGS) entry which is preliminary data.</text>
</comment>
<evidence type="ECO:0008006" key="3">
    <source>
        <dbReference type="Google" id="ProtNLM"/>
    </source>
</evidence>
<dbReference type="AlphaFoldDB" id="A0A1F6TLV8"/>
<organism evidence="1 2">
    <name type="scientific">Candidatus Nomurabacteria bacterium GWB1_40_6</name>
    <dbReference type="NCBI Taxonomy" id="1801727"/>
    <lineage>
        <taxon>Bacteria</taxon>
        <taxon>Candidatus Nomuraibacteriota</taxon>
    </lineage>
</organism>
<proteinExistence type="predicted"/>
<gene>
    <name evidence="1" type="ORF">A2121_01195</name>
</gene>
<sequence>MKNNLQKILLVASLTLFIILGLASVFLYKKINDNNQKTDQNTIAWMEGERRRADIMSLDRSLQEITEDKALLETHFAKSSDVVPFLDTLEKLAPKAGVKTEVDSVNVKDNSAGLVVGMKASGSFVAIYKFIMLLENSPYELNFLSMDIHKLSPGSVSTGKDAKDSKWEAVFKIQLLSFIP</sequence>
<reference evidence="1 2" key="1">
    <citation type="journal article" date="2016" name="Nat. Commun.">
        <title>Thousands of microbial genomes shed light on interconnected biogeochemical processes in an aquifer system.</title>
        <authorList>
            <person name="Anantharaman K."/>
            <person name="Brown C.T."/>
            <person name="Hug L.A."/>
            <person name="Sharon I."/>
            <person name="Castelle C.J."/>
            <person name="Probst A.J."/>
            <person name="Thomas B.C."/>
            <person name="Singh A."/>
            <person name="Wilkins M.J."/>
            <person name="Karaoz U."/>
            <person name="Brodie E.L."/>
            <person name="Williams K.H."/>
            <person name="Hubbard S.S."/>
            <person name="Banfield J.F."/>
        </authorList>
    </citation>
    <scope>NUCLEOTIDE SEQUENCE [LARGE SCALE GENOMIC DNA]</scope>
</reference>
<dbReference type="EMBL" id="MFTD01000030">
    <property type="protein sequence ID" value="OGI46120.1"/>
    <property type="molecule type" value="Genomic_DNA"/>
</dbReference>
<evidence type="ECO:0000313" key="2">
    <source>
        <dbReference type="Proteomes" id="UP000176484"/>
    </source>
</evidence>
<dbReference type="Proteomes" id="UP000176484">
    <property type="component" value="Unassembled WGS sequence"/>
</dbReference>
<accession>A0A1F6TLV8</accession>
<protein>
    <recommendedName>
        <fullName evidence="3">Type 4a pilus biogenesis protein PilO</fullName>
    </recommendedName>
</protein>